<accession>A0A502FWG5</accession>
<protein>
    <submittedName>
        <fullName evidence="2">DUF485 domain-containing protein</fullName>
    </submittedName>
</protein>
<comment type="caution">
    <text evidence="2">The sequence shown here is derived from an EMBL/GenBank/DDBJ whole genome shotgun (WGS) entry which is preliminary data.</text>
</comment>
<dbReference type="PANTHER" id="PTHR38598">
    <property type="entry name" value="INNER MEMBRANE PROTEIN YJCH"/>
    <property type="match status" value="1"/>
</dbReference>
<organism evidence="2 3">
    <name type="scientific">Muricoccus nepalensis</name>
    <dbReference type="NCBI Taxonomy" id="1854500"/>
    <lineage>
        <taxon>Bacteria</taxon>
        <taxon>Pseudomonadati</taxon>
        <taxon>Pseudomonadota</taxon>
        <taxon>Alphaproteobacteria</taxon>
        <taxon>Acetobacterales</taxon>
        <taxon>Roseomonadaceae</taxon>
        <taxon>Muricoccus</taxon>
    </lineage>
</organism>
<gene>
    <name evidence="2" type="ORF">EAH89_15515</name>
</gene>
<keyword evidence="3" id="KW-1185">Reference proteome</keyword>
<dbReference type="InterPro" id="IPR052959">
    <property type="entry name" value="Inner_membrane_assoc"/>
</dbReference>
<dbReference type="Proteomes" id="UP000317078">
    <property type="component" value="Unassembled WGS sequence"/>
</dbReference>
<evidence type="ECO:0000256" key="1">
    <source>
        <dbReference type="SAM" id="Phobius"/>
    </source>
</evidence>
<dbReference type="GO" id="GO:0005886">
    <property type="term" value="C:plasma membrane"/>
    <property type="evidence" value="ECO:0007669"/>
    <property type="project" value="TreeGrafter"/>
</dbReference>
<reference evidence="2 3" key="1">
    <citation type="journal article" date="2019" name="Environ. Microbiol.">
        <title>Species interactions and distinct microbial communities in high Arctic permafrost affected cryosols are associated with the CH4 and CO2 gas fluxes.</title>
        <authorList>
            <person name="Altshuler I."/>
            <person name="Hamel J."/>
            <person name="Turney S."/>
            <person name="Magnuson E."/>
            <person name="Levesque R."/>
            <person name="Greer C."/>
            <person name="Whyte L.G."/>
        </authorList>
    </citation>
    <scope>NUCLEOTIDE SEQUENCE [LARGE SCALE GENOMIC DNA]</scope>
    <source>
        <strain evidence="2 3">S9.3B</strain>
    </source>
</reference>
<dbReference type="Pfam" id="PF04341">
    <property type="entry name" value="DUF485"/>
    <property type="match status" value="1"/>
</dbReference>
<dbReference type="OrthoDB" id="5297034at2"/>
<dbReference type="EMBL" id="RCZP01000014">
    <property type="protein sequence ID" value="TPG53848.1"/>
    <property type="molecule type" value="Genomic_DNA"/>
</dbReference>
<feature type="transmembrane region" description="Helical" evidence="1">
    <location>
        <begin position="64"/>
        <end position="88"/>
    </location>
</feature>
<dbReference type="AlphaFoldDB" id="A0A502FWG5"/>
<proteinExistence type="predicted"/>
<evidence type="ECO:0000313" key="2">
    <source>
        <dbReference type="EMBL" id="TPG53848.1"/>
    </source>
</evidence>
<name>A0A502FWG5_9PROT</name>
<evidence type="ECO:0000313" key="3">
    <source>
        <dbReference type="Proteomes" id="UP000317078"/>
    </source>
</evidence>
<feature type="transmembrane region" description="Helical" evidence="1">
    <location>
        <begin position="29"/>
        <end position="52"/>
    </location>
</feature>
<sequence length="107" mass="11978">MDRSYPIEEPHKRILANPKFQELVRRRSGFAWILSAVMLGIYCGFILLVAFAKDLMAYRVGEGVTSLGIFLGLGIIATAFILTGIYVVRANGRFDELTRSLQDEVPL</sequence>
<keyword evidence="1" id="KW-1133">Transmembrane helix</keyword>
<dbReference type="RefSeq" id="WP_140884611.1">
    <property type="nucleotide sequence ID" value="NZ_RCZP01000014.1"/>
</dbReference>
<dbReference type="PANTHER" id="PTHR38598:SF1">
    <property type="entry name" value="INNER MEMBRANE PROTEIN YJCH"/>
    <property type="match status" value="1"/>
</dbReference>
<keyword evidence="1" id="KW-0472">Membrane</keyword>
<dbReference type="InterPro" id="IPR007436">
    <property type="entry name" value="DUF485"/>
</dbReference>
<keyword evidence="1" id="KW-0812">Transmembrane</keyword>